<reference evidence="3" key="1">
    <citation type="journal article" date="2013" name="Nat. Genet.">
        <title>The draft genomes of soft-shell turtle and green sea turtle yield insights into the development and evolution of the turtle-specific body plan.</title>
        <authorList>
            <person name="Wang Z."/>
            <person name="Pascual-Anaya J."/>
            <person name="Zadissa A."/>
            <person name="Li W."/>
            <person name="Niimura Y."/>
            <person name="Huang Z."/>
            <person name="Li C."/>
            <person name="White S."/>
            <person name="Xiong Z."/>
            <person name="Fang D."/>
            <person name="Wang B."/>
            <person name="Ming Y."/>
            <person name="Chen Y."/>
            <person name="Zheng Y."/>
            <person name="Kuraku S."/>
            <person name="Pignatelli M."/>
            <person name="Herrero J."/>
            <person name="Beal K."/>
            <person name="Nozawa M."/>
            <person name="Li Q."/>
            <person name="Wang J."/>
            <person name="Zhang H."/>
            <person name="Yu L."/>
            <person name="Shigenobu S."/>
            <person name="Wang J."/>
            <person name="Liu J."/>
            <person name="Flicek P."/>
            <person name="Searle S."/>
            <person name="Wang J."/>
            <person name="Kuratani S."/>
            <person name="Yin Y."/>
            <person name="Aken B."/>
            <person name="Zhang G."/>
            <person name="Irie N."/>
        </authorList>
    </citation>
    <scope>NUCLEOTIDE SEQUENCE [LARGE SCALE GENOMIC DNA]</scope>
</reference>
<evidence type="ECO:0000256" key="1">
    <source>
        <dbReference type="SAM" id="MobiDB-lite"/>
    </source>
</evidence>
<sequence>MSSDRSSRGSIYRIWSRRDKSTAEHSPVDSGTPPGQEAQAESTGKRQPSTFRSEDTACKFRNILKQFWSFGILTLSRLGKDRYRGPYTRVSASVVQSIVANLK</sequence>
<gene>
    <name evidence="2" type="ORF">UY3_13002</name>
</gene>
<evidence type="ECO:0000313" key="2">
    <source>
        <dbReference type="EMBL" id="EMP29902.1"/>
    </source>
</evidence>
<accession>M7BP05</accession>
<keyword evidence="3" id="KW-1185">Reference proteome</keyword>
<dbReference type="EMBL" id="KB553237">
    <property type="protein sequence ID" value="EMP29902.1"/>
    <property type="molecule type" value="Genomic_DNA"/>
</dbReference>
<feature type="region of interest" description="Disordered" evidence="1">
    <location>
        <begin position="1"/>
        <end position="53"/>
    </location>
</feature>
<organism evidence="2 3">
    <name type="scientific">Chelonia mydas</name>
    <name type="common">Green sea-turtle</name>
    <name type="synonym">Chelonia agassizi</name>
    <dbReference type="NCBI Taxonomy" id="8469"/>
    <lineage>
        <taxon>Eukaryota</taxon>
        <taxon>Metazoa</taxon>
        <taxon>Chordata</taxon>
        <taxon>Craniata</taxon>
        <taxon>Vertebrata</taxon>
        <taxon>Euteleostomi</taxon>
        <taxon>Archelosauria</taxon>
        <taxon>Testudinata</taxon>
        <taxon>Testudines</taxon>
        <taxon>Cryptodira</taxon>
        <taxon>Durocryptodira</taxon>
        <taxon>Americhelydia</taxon>
        <taxon>Chelonioidea</taxon>
        <taxon>Cheloniidae</taxon>
        <taxon>Chelonia</taxon>
    </lineage>
</organism>
<dbReference type="AlphaFoldDB" id="M7BP05"/>
<dbReference type="Proteomes" id="UP000031443">
    <property type="component" value="Unassembled WGS sequence"/>
</dbReference>
<feature type="compositionally biased region" description="Polar residues" evidence="1">
    <location>
        <begin position="39"/>
        <end position="51"/>
    </location>
</feature>
<proteinExistence type="predicted"/>
<evidence type="ECO:0000313" key="3">
    <source>
        <dbReference type="Proteomes" id="UP000031443"/>
    </source>
</evidence>
<protein>
    <submittedName>
        <fullName evidence="2">Uncharacterized protein</fullName>
    </submittedName>
</protein>
<name>M7BP05_CHEMY</name>
<feature type="compositionally biased region" description="Basic and acidic residues" evidence="1">
    <location>
        <begin position="16"/>
        <end position="27"/>
    </location>
</feature>